<dbReference type="AlphaFoldDB" id="A0A1Y5TTE6"/>
<reference evidence="2 3" key="1">
    <citation type="submission" date="2017-03" db="EMBL/GenBank/DDBJ databases">
        <authorList>
            <person name="Afonso C.L."/>
            <person name="Miller P.J."/>
            <person name="Scott M.A."/>
            <person name="Spackman E."/>
            <person name="Goraichik I."/>
            <person name="Dimitrov K.M."/>
            <person name="Suarez D.L."/>
            <person name="Swayne D.E."/>
        </authorList>
    </citation>
    <scope>NUCLEOTIDE SEQUENCE [LARGE SCALE GENOMIC DNA]</scope>
    <source>
        <strain evidence="2 3">CECT 7066</strain>
    </source>
</reference>
<keyword evidence="3" id="KW-1185">Reference proteome</keyword>
<dbReference type="Proteomes" id="UP000193870">
    <property type="component" value="Unassembled WGS sequence"/>
</dbReference>
<dbReference type="EMBL" id="FWFV01000020">
    <property type="protein sequence ID" value="SLN71626.1"/>
    <property type="molecule type" value="Genomic_DNA"/>
</dbReference>
<evidence type="ECO:0000256" key="1">
    <source>
        <dbReference type="SAM" id="MobiDB-lite"/>
    </source>
</evidence>
<feature type="region of interest" description="Disordered" evidence="1">
    <location>
        <begin position="151"/>
        <end position="189"/>
    </location>
</feature>
<protein>
    <recommendedName>
        <fullName evidence="4">PemK-like protein</fullName>
    </recommendedName>
</protein>
<evidence type="ECO:0008006" key="4">
    <source>
        <dbReference type="Google" id="ProtNLM"/>
    </source>
</evidence>
<dbReference type="RefSeq" id="WP_085855619.1">
    <property type="nucleotide sequence ID" value="NZ_FOPF01000020.1"/>
</dbReference>
<feature type="compositionally biased region" description="Basic and acidic residues" evidence="1">
    <location>
        <begin position="151"/>
        <end position="171"/>
    </location>
</feature>
<accession>A0A1Y5TTE6</accession>
<evidence type="ECO:0000313" key="2">
    <source>
        <dbReference type="EMBL" id="SLN71626.1"/>
    </source>
</evidence>
<evidence type="ECO:0000313" key="3">
    <source>
        <dbReference type="Proteomes" id="UP000193870"/>
    </source>
</evidence>
<organism evidence="2 3">
    <name type="scientific">Palleronia marisminoris</name>
    <dbReference type="NCBI Taxonomy" id="315423"/>
    <lineage>
        <taxon>Bacteria</taxon>
        <taxon>Pseudomonadati</taxon>
        <taxon>Pseudomonadota</taxon>
        <taxon>Alphaproteobacteria</taxon>
        <taxon>Rhodobacterales</taxon>
        <taxon>Roseobacteraceae</taxon>
        <taxon>Palleronia</taxon>
    </lineage>
</organism>
<name>A0A1Y5TTE6_9RHOB</name>
<sequence length="189" mass="21270">MYHDPKPIIAQPAWPDDLQRGDVVQFRFPLAEGESKGQRPPKKRPCLVLEIETKGSRRFATLAYGTDAQTKANQGYSIFVRRGGAMAAAGLTKPTHFVCARRITVAIGHVGFEASSATGSPIIGRLDEALIERMNALRARIHAEHDIAVERRRERDEEQRRWQREERDFRQRNRALRAATSPTKGKASA</sequence>
<proteinExistence type="predicted"/>
<dbReference type="OrthoDB" id="8442627at2"/>
<gene>
    <name evidence="2" type="ORF">PAM7066_03677</name>
</gene>